<feature type="compositionally biased region" description="Polar residues" evidence="1">
    <location>
        <begin position="155"/>
        <end position="164"/>
    </location>
</feature>
<feature type="region of interest" description="Disordered" evidence="1">
    <location>
        <begin position="206"/>
        <end position="279"/>
    </location>
</feature>
<feature type="region of interest" description="Disordered" evidence="1">
    <location>
        <begin position="139"/>
        <end position="181"/>
    </location>
</feature>
<feature type="compositionally biased region" description="Polar residues" evidence="1">
    <location>
        <begin position="217"/>
        <end position="233"/>
    </location>
</feature>
<organism evidence="2 3">
    <name type="scientific">Seminavis robusta</name>
    <dbReference type="NCBI Taxonomy" id="568900"/>
    <lineage>
        <taxon>Eukaryota</taxon>
        <taxon>Sar</taxon>
        <taxon>Stramenopiles</taxon>
        <taxon>Ochrophyta</taxon>
        <taxon>Bacillariophyta</taxon>
        <taxon>Bacillariophyceae</taxon>
        <taxon>Bacillariophycidae</taxon>
        <taxon>Naviculales</taxon>
        <taxon>Naviculaceae</taxon>
        <taxon>Seminavis</taxon>
    </lineage>
</organism>
<evidence type="ECO:0000313" key="2">
    <source>
        <dbReference type="EMBL" id="CAB9498087.1"/>
    </source>
</evidence>
<evidence type="ECO:0000313" key="3">
    <source>
        <dbReference type="Proteomes" id="UP001153069"/>
    </source>
</evidence>
<dbReference type="Proteomes" id="UP001153069">
    <property type="component" value="Unassembled WGS sequence"/>
</dbReference>
<reference evidence="2" key="1">
    <citation type="submission" date="2020-06" db="EMBL/GenBank/DDBJ databases">
        <authorList>
            <consortium name="Plant Systems Biology data submission"/>
        </authorList>
    </citation>
    <scope>NUCLEOTIDE SEQUENCE</scope>
    <source>
        <strain evidence="2">D6</strain>
    </source>
</reference>
<proteinExistence type="predicted"/>
<gene>
    <name evidence="2" type="ORF">SEMRO_31_G020270.1</name>
</gene>
<evidence type="ECO:0000256" key="1">
    <source>
        <dbReference type="SAM" id="MobiDB-lite"/>
    </source>
</evidence>
<accession>A0A9N8H351</accession>
<protein>
    <submittedName>
        <fullName evidence="2">Uncharacterized protein</fullName>
    </submittedName>
</protein>
<name>A0A9N8H351_9STRA</name>
<comment type="caution">
    <text evidence="2">The sequence shown here is derived from an EMBL/GenBank/DDBJ whole genome shotgun (WGS) entry which is preliminary data.</text>
</comment>
<dbReference type="EMBL" id="CAICTM010000031">
    <property type="protein sequence ID" value="CAB9498087.1"/>
    <property type="molecule type" value="Genomic_DNA"/>
</dbReference>
<keyword evidence="3" id="KW-1185">Reference proteome</keyword>
<feature type="compositionally biased region" description="Polar residues" evidence="1">
    <location>
        <begin position="268"/>
        <end position="279"/>
    </location>
</feature>
<sequence>MTDAMMEPSFEESLQLPRRYLQDHDVCLKVMNETTKGTRLFKNHVRAIFPRSRLFDVNKLVALQNLSYECKYFSKEPPPPTGTPSAEFWIRLSCAQENIQWAKEPEWLWEIRYFKRKASKGETVDEAFVRASDECLRHELETNGGRTPTERSKATKGTSSTQKSAPAVKPLEKTGQDTGNTVVLEPNRHKLLIEVSLLGGDEKKGHTIEASRAPLQPDTSRGTQSESGSQTSRLGLVIKTFGHNEAHDTGSLKRSLSDFSQGEPYPNKKSQSNAMYGGR</sequence>
<dbReference type="AlphaFoldDB" id="A0A9N8H351"/>
<feature type="compositionally biased region" description="Basic and acidic residues" evidence="1">
    <location>
        <begin position="242"/>
        <end position="251"/>
    </location>
</feature>